<evidence type="ECO:0000313" key="3">
    <source>
        <dbReference type="Proteomes" id="UP000037069"/>
    </source>
</evidence>
<dbReference type="PROSITE" id="PS50021">
    <property type="entry name" value="CH"/>
    <property type="match status" value="1"/>
</dbReference>
<dbReference type="AlphaFoldDB" id="A0A0L0CDW1"/>
<dbReference type="GO" id="GO:0051493">
    <property type="term" value="P:regulation of cytoskeleton organization"/>
    <property type="evidence" value="ECO:0007669"/>
    <property type="project" value="TreeGrafter"/>
</dbReference>
<dbReference type="OrthoDB" id="193300at2759"/>
<evidence type="ECO:0000259" key="1">
    <source>
        <dbReference type="PROSITE" id="PS50021"/>
    </source>
</evidence>
<dbReference type="PANTHER" id="PTHR12509">
    <property type="entry name" value="SPERMATOGENESIS-ASSOCIATED 4-RELATED"/>
    <property type="match status" value="1"/>
</dbReference>
<dbReference type="InterPro" id="IPR052111">
    <property type="entry name" value="Spermatogenesis_Ciliary_MAP"/>
</dbReference>
<accession>A0A0L0CDW1</accession>
<dbReference type="STRING" id="7375.A0A0L0CDW1"/>
<sequence>MPKRLTTEELNELKSWLQELQVTYKNLNRDFSDALPVANLLKTFYPKLIDLHNYPPRNNTQLKLNNWETFNYKVLTKLGLQQNKNMLDKLSKGVAGAIEALLYDLMLMIKTQKSKGDKPDEQEQLWTENDDIMMVTVNKKIGDAIVQVPQKMILFSIYEQVLRESQAKDGFVNTAQQKITHLENILKLKDERIEELCNQLAKVSVRSLLTQHNLENSSSNMSLLLEPSSMKLIKKLSSYDNEIEDNESITASSLCSCIPKRVKLISATSGESEESFGKIPEPPNLVPIVTKEN</sequence>
<dbReference type="InterPro" id="IPR001715">
    <property type="entry name" value="CH_dom"/>
</dbReference>
<dbReference type="GO" id="GO:0005930">
    <property type="term" value="C:axoneme"/>
    <property type="evidence" value="ECO:0007669"/>
    <property type="project" value="TreeGrafter"/>
</dbReference>
<proteinExistence type="predicted"/>
<dbReference type="InterPro" id="IPR010441">
    <property type="entry name" value="CH_2"/>
</dbReference>
<organism evidence="2 3">
    <name type="scientific">Lucilia cuprina</name>
    <name type="common">Green bottle fly</name>
    <name type="synonym">Australian sheep blowfly</name>
    <dbReference type="NCBI Taxonomy" id="7375"/>
    <lineage>
        <taxon>Eukaryota</taxon>
        <taxon>Metazoa</taxon>
        <taxon>Ecdysozoa</taxon>
        <taxon>Arthropoda</taxon>
        <taxon>Hexapoda</taxon>
        <taxon>Insecta</taxon>
        <taxon>Pterygota</taxon>
        <taxon>Neoptera</taxon>
        <taxon>Endopterygota</taxon>
        <taxon>Diptera</taxon>
        <taxon>Brachycera</taxon>
        <taxon>Muscomorpha</taxon>
        <taxon>Oestroidea</taxon>
        <taxon>Calliphoridae</taxon>
        <taxon>Luciliinae</taxon>
        <taxon>Lucilia</taxon>
    </lineage>
</organism>
<dbReference type="Proteomes" id="UP000037069">
    <property type="component" value="Unassembled WGS sequence"/>
</dbReference>
<dbReference type="Gene3D" id="1.10.418.10">
    <property type="entry name" value="Calponin-like domain"/>
    <property type="match status" value="1"/>
</dbReference>
<feature type="domain" description="Calponin-homology (CH)" evidence="1">
    <location>
        <begin position="1"/>
        <end position="112"/>
    </location>
</feature>
<dbReference type="SUPFAM" id="SSF47576">
    <property type="entry name" value="Calponin-homology domain, CH-domain"/>
    <property type="match status" value="1"/>
</dbReference>
<keyword evidence="3" id="KW-1185">Reference proteome</keyword>
<protein>
    <recommendedName>
        <fullName evidence="1">Calponin-homology (CH) domain-containing protein</fullName>
    </recommendedName>
</protein>
<dbReference type="InterPro" id="IPR036872">
    <property type="entry name" value="CH_dom_sf"/>
</dbReference>
<dbReference type="Pfam" id="PF06294">
    <property type="entry name" value="CH_2"/>
    <property type="match status" value="1"/>
</dbReference>
<name>A0A0L0CDW1_LUCCU</name>
<dbReference type="GO" id="GO:0008017">
    <property type="term" value="F:microtubule binding"/>
    <property type="evidence" value="ECO:0007669"/>
    <property type="project" value="TreeGrafter"/>
</dbReference>
<comment type="caution">
    <text evidence="2">The sequence shown here is derived from an EMBL/GenBank/DDBJ whole genome shotgun (WGS) entry which is preliminary data.</text>
</comment>
<dbReference type="EMBL" id="JRES01000534">
    <property type="protein sequence ID" value="KNC30387.1"/>
    <property type="molecule type" value="Genomic_DNA"/>
</dbReference>
<evidence type="ECO:0000313" key="2">
    <source>
        <dbReference type="EMBL" id="KNC30387.1"/>
    </source>
</evidence>
<dbReference type="FunFam" id="1.10.418.10:FF:000059">
    <property type="entry name" value="RIKEN cDNA 6430531B16 gene"/>
    <property type="match status" value="1"/>
</dbReference>
<reference evidence="2 3" key="1">
    <citation type="journal article" date="2015" name="Nat. Commun.">
        <title>Lucilia cuprina genome unlocks parasitic fly biology to underpin future interventions.</title>
        <authorList>
            <person name="Anstead C.A."/>
            <person name="Korhonen P.K."/>
            <person name="Young N.D."/>
            <person name="Hall R.S."/>
            <person name="Jex A.R."/>
            <person name="Murali S.C."/>
            <person name="Hughes D.S."/>
            <person name="Lee S.F."/>
            <person name="Perry T."/>
            <person name="Stroehlein A.J."/>
            <person name="Ansell B.R."/>
            <person name="Breugelmans B."/>
            <person name="Hofmann A."/>
            <person name="Qu J."/>
            <person name="Dugan S."/>
            <person name="Lee S.L."/>
            <person name="Chao H."/>
            <person name="Dinh H."/>
            <person name="Han Y."/>
            <person name="Doddapaneni H.V."/>
            <person name="Worley K.C."/>
            <person name="Muzny D.M."/>
            <person name="Ioannidis P."/>
            <person name="Waterhouse R.M."/>
            <person name="Zdobnov E.M."/>
            <person name="James P.J."/>
            <person name="Bagnall N.H."/>
            <person name="Kotze A.C."/>
            <person name="Gibbs R.A."/>
            <person name="Richards S."/>
            <person name="Batterham P."/>
            <person name="Gasser R.B."/>
        </authorList>
    </citation>
    <scope>NUCLEOTIDE SEQUENCE [LARGE SCALE GENOMIC DNA]</scope>
    <source>
        <strain evidence="2 3">LS</strain>
        <tissue evidence="2">Full body</tissue>
    </source>
</reference>
<gene>
    <name evidence="2" type="ORF">FF38_02675</name>
</gene>
<dbReference type="PANTHER" id="PTHR12509:SF9">
    <property type="entry name" value="SPERM FLAGELLAR PROTEIN 1 ISOFORM X1"/>
    <property type="match status" value="1"/>
</dbReference>
<dbReference type="OMA" id="LKLANWE"/>